<evidence type="ECO:0000313" key="3">
    <source>
        <dbReference type="EMBL" id="MDR7304669.1"/>
    </source>
</evidence>
<evidence type="ECO:0000313" key="4">
    <source>
        <dbReference type="EMBL" id="MDR7304679.1"/>
    </source>
</evidence>
<organism evidence="3 8">
    <name type="scientific">Haloactinomyces albus</name>
    <dbReference type="NCBI Taxonomy" id="1352928"/>
    <lineage>
        <taxon>Bacteria</taxon>
        <taxon>Bacillati</taxon>
        <taxon>Actinomycetota</taxon>
        <taxon>Actinomycetes</taxon>
        <taxon>Actinopolysporales</taxon>
        <taxon>Actinopolysporaceae</taxon>
        <taxon>Haloactinomyces</taxon>
    </lineage>
</organism>
<dbReference type="NCBIfam" id="TIGR01764">
    <property type="entry name" value="excise"/>
    <property type="match status" value="1"/>
</dbReference>
<dbReference type="EMBL" id="JAVDXW010000004">
    <property type="protein sequence ID" value="MDR7304709.1"/>
    <property type="molecule type" value="Genomic_DNA"/>
</dbReference>
<dbReference type="RefSeq" id="WP_310272427.1">
    <property type="nucleotide sequence ID" value="NZ_JAVDXW010000001.1"/>
</dbReference>
<evidence type="ECO:0000313" key="6">
    <source>
        <dbReference type="EMBL" id="MDR7304699.1"/>
    </source>
</evidence>
<dbReference type="AlphaFoldDB" id="A0AAE3ZJA3"/>
<dbReference type="SUPFAM" id="SSF46955">
    <property type="entry name" value="Putative DNA-binding domain"/>
    <property type="match status" value="1"/>
</dbReference>
<dbReference type="Proteomes" id="UP001180845">
    <property type="component" value="Unassembled WGS sequence"/>
</dbReference>
<dbReference type="EMBL" id="JAVDXW010000004">
    <property type="protein sequence ID" value="MDR7304699.1"/>
    <property type="molecule type" value="Genomic_DNA"/>
</dbReference>
<dbReference type="EMBL" id="JAVDXW010000003">
    <property type="protein sequence ID" value="MDR7304689.1"/>
    <property type="molecule type" value="Genomic_DNA"/>
</dbReference>
<keyword evidence="8" id="KW-1185">Reference proteome</keyword>
<dbReference type="GO" id="GO:0003677">
    <property type="term" value="F:DNA binding"/>
    <property type="evidence" value="ECO:0007669"/>
    <property type="project" value="InterPro"/>
</dbReference>
<dbReference type="InterPro" id="IPR010093">
    <property type="entry name" value="SinI_DNA-bd"/>
</dbReference>
<dbReference type="EMBL" id="JAVDXW010000003">
    <property type="protein sequence ID" value="MDR7304669.1"/>
    <property type="molecule type" value="Genomic_DNA"/>
</dbReference>
<dbReference type="EMBL" id="JAVDXW010000001">
    <property type="protein sequence ID" value="MDR7301629.1"/>
    <property type="molecule type" value="Genomic_DNA"/>
</dbReference>
<name>A0AAE3ZJA3_9ACTN</name>
<protein>
    <submittedName>
        <fullName evidence="3">Excisionase family DNA binding protein</fullName>
    </submittedName>
</protein>
<evidence type="ECO:0000313" key="2">
    <source>
        <dbReference type="EMBL" id="MDR7301629.1"/>
    </source>
</evidence>
<dbReference type="InterPro" id="IPR009061">
    <property type="entry name" value="DNA-bd_dom_put_sf"/>
</dbReference>
<evidence type="ECO:0000313" key="5">
    <source>
        <dbReference type="EMBL" id="MDR7304689.1"/>
    </source>
</evidence>
<proteinExistence type="predicted"/>
<dbReference type="InterPro" id="IPR041657">
    <property type="entry name" value="HTH_17"/>
</dbReference>
<evidence type="ECO:0000259" key="1">
    <source>
        <dbReference type="Pfam" id="PF12728"/>
    </source>
</evidence>
<accession>A0AAE3ZJA3</accession>
<dbReference type="EMBL" id="JAVDXW010000003">
    <property type="protein sequence ID" value="MDR7304679.1"/>
    <property type="molecule type" value="Genomic_DNA"/>
</dbReference>
<evidence type="ECO:0000313" key="8">
    <source>
        <dbReference type="Proteomes" id="UP001180845"/>
    </source>
</evidence>
<sequence length="86" mass="9330">MQDKGTRMYRVKAVAERYDVSVDTIYRAIESGQLDALKLGTGKGTLRIPEHALRAYEEACSQAAYDSYVLGTASAAEGDEQIGEVA</sequence>
<evidence type="ECO:0000313" key="7">
    <source>
        <dbReference type="EMBL" id="MDR7304709.1"/>
    </source>
</evidence>
<dbReference type="Pfam" id="PF12728">
    <property type="entry name" value="HTH_17"/>
    <property type="match status" value="1"/>
</dbReference>
<comment type="caution">
    <text evidence="3">The sequence shown here is derived from an EMBL/GenBank/DDBJ whole genome shotgun (WGS) entry which is preliminary data.</text>
</comment>
<feature type="domain" description="Helix-turn-helix" evidence="1">
    <location>
        <begin position="8"/>
        <end position="60"/>
    </location>
</feature>
<gene>
    <name evidence="2" type="ORF">JOF55_001810</name>
    <name evidence="3" type="ORF">JOF55_004913</name>
    <name evidence="4" type="ORF">JOF55_004923</name>
    <name evidence="5" type="ORF">JOF55_004933</name>
    <name evidence="6" type="ORF">JOF55_004943</name>
    <name evidence="7" type="ORF">JOF55_004953</name>
</gene>
<reference evidence="3" key="1">
    <citation type="submission" date="2023-07" db="EMBL/GenBank/DDBJ databases">
        <title>Sequencing the genomes of 1000 actinobacteria strains.</title>
        <authorList>
            <person name="Klenk H.-P."/>
        </authorList>
    </citation>
    <scope>NUCLEOTIDE SEQUENCE</scope>
    <source>
        <strain evidence="3">DSM 45977</strain>
    </source>
</reference>